<dbReference type="InterPro" id="IPR015424">
    <property type="entry name" value="PyrdxlP-dep_Trfase"/>
</dbReference>
<dbReference type="Proteomes" id="UP000524246">
    <property type="component" value="Unassembled WGS sequence"/>
</dbReference>
<dbReference type="PANTHER" id="PTHR30244">
    <property type="entry name" value="TRANSAMINASE"/>
    <property type="match status" value="1"/>
</dbReference>
<gene>
    <name evidence="4" type="ORF">GYA55_07045</name>
</gene>
<comment type="caution">
    <text evidence="4">The sequence shown here is derived from an EMBL/GenBank/DDBJ whole genome shotgun (WGS) entry which is preliminary data.</text>
</comment>
<dbReference type="EMBL" id="JAAZON010000309">
    <property type="protein sequence ID" value="NMC62912.1"/>
    <property type="molecule type" value="Genomic_DNA"/>
</dbReference>
<dbReference type="Pfam" id="PF01041">
    <property type="entry name" value="DegT_DnrJ_EryC1"/>
    <property type="match status" value="1"/>
</dbReference>
<protein>
    <submittedName>
        <fullName evidence="4">LegC family aminotransferase</fullName>
    </submittedName>
</protein>
<dbReference type="InterPro" id="IPR000653">
    <property type="entry name" value="DegT/StrS_aminotransferase"/>
</dbReference>
<evidence type="ECO:0000256" key="2">
    <source>
        <dbReference type="PIRSR" id="PIRSR000390-2"/>
    </source>
</evidence>
<dbReference type="Gene3D" id="3.90.1150.10">
    <property type="entry name" value="Aspartate Aminotransferase, domain 1"/>
    <property type="match status" value="1"/>
</dbReference>
<dbReference type="PANTHER" id="PTHR30244:SF30">
    <property type="entry name" value="BLR5990 PROTEIN"/>
    <property type="match status" value="1"/>
</dbReference>
<evidence type="ECO:0000313" key="5">
    <source>
        <dbReference type="Proteomes" id="UP000524246"/>
    </source>
</evidence>
<dbReference type="SUPFAM" id="SSF53383">
    <property type="entry name" value="PLP-dependent transferases"/>
    <property type="match status" value="1"/>
</dbReference>
<dbReference type="GO" id="GO:0000271">
    <property type="term" value="P:polysaccharide biosynthetic process"/>
    <property type="evidence" value="ECO:0007669"/>
    <property type="project" value="TreeGrafter"/>
</dbReference>
<keyword evidence="4" id="KW-0808">Transferase</keyword>
<sequence length="379" mass="42438">MIPLSVPNIAGNEWLYIKECLDTNWVSSLGKYVTLFEERLAEYTGAKHVIALSNGTSALHLALLACGLQENQEVLVPTLTFISPVNAIRYCRAWPVFMDCDDSYCLSVEKVTRFLELECRMENGMIVNKKSGRTIWGIVPVHVFGNPVEMDLLADLAQAYKLQIVEDAAESLGSFFKGQHTGTFGNCGCLSFNGNKIITTGGGGAVLCKDGDIADRIRYLSTQAKDDPLRFVHGDIGYNYRLTSIQAAMGVAQLEKLPEFIESKRRNFKSYQQALSNINGLSLYEAPTASDANFWFYCLQLDPLLYHRSRDELMEALAAKDIQTRPVWYPNHLQKMYKGCQAFEIENAVRLWEQTVNIPCSTNLSESEIAQVITALREA</sequence>
<dbReference type="InterPro" id="IPR015422">
    <property type="entry name" value="PyrdxlP-dep_Trfase_small"/>
</dbReference>
<proteinExistence type="inferred from homology"/>
<dbReference type="PIRSF" id="PIRSF000390">
    <property type="entry name" value="PLP_StrS"/>
    <property type="match status" value="1"/>
</dbReference>
<dbReference type="GO" id="GO:0008483">
    <property type="term" value="F:transaminase activity"/>
    <property type="evidence" value="ECO:0007669"/>
    <property type="project" value="UniProtKB-KW"/>
</dbReference>
<accession>A0A7X9FRD2</accession>
<organism evidence="4 5">
    <name type="scientific">SAR324 cluster bacterium</name>
    <dbReference type="NCBI Taxonomy" id="2024889"/>
    <lineage>
        <taxon>Bacteria</taxon>
        <taxon>Deltaproteobacteria</taxon>
        <taxon>SAR324 cluster</taxon>
    </lineage>
</organism>
<dbReference type="GO" id="GO:0030170">
    <property type="term" value="F:pyridoxal phosphate binding"/>
    <property type="evidence" value="ECO:0007669"/>
    <property type="project" value="TreeGrafter"/>
</dbReference>
<evidence type="ECO:0000313" key="4">
    <source>
        <dbReference type="EMBL" id="NMC62912.1"/>
    </source>
</evidence>
<keyword evidence="4" id="KW-0032">Aminotransferase</keyword>
<comment type="similarity">
    <text evidence="3">Belongs to the DegT/DnrJ/EryC1 family.</text>
</comment>
<dbReference type="AlphaFoldDB" id="A0A7X9FRD2"/>
<dbReference type="InterPro" id="IPR015421">
    <property type="entry name" value="PyrdxlP-dep_Trfase_major"/>
</dbReference>
<name>A0A7X9FRD2_9DELT</name>
<evidence type="ECO:0000256" key="3">
    <source>
        <dbReference type="RuleBase" id="RU004508"/>
    </source>
</evidence>
<dbReference type="CDD" id="cd00616">
    <property type="entry name" value="AHBA_syn"/>
    <property type="match status" value="1"/>
</dbReference>
<feature type="modified residue" description="N6-(pyridoxal phosphate)lysine" evidence="2">
    <location>
        <position position="196"/>
    </location>
</feature>
<keyword evidence="2 3" id="KW-0663">Pyridoxal phosphate</keyword>
<evidence type="ECO:0000256" key="1">
    <source>
        <dbReference type="PIRSR" id="PIRSR000390-1"/>
    </source>
</evidence>
<dbReference type="InterPro" id="IPR026385">
    <property type="entry name" value="LegC-like"/>
</dbReference>
<reference evidence="4 5" key="1">
    <citation type="journal article" date="2020" name="Biotechnol. Biofuels">
        <title>New insights from the biogas microbiome by comprehensive genome-resolved metagenomics of nearly 1600 species originating from multiple anaerobic digesters.</title>
        <authorList>
            <person name="Campanaro S."/>
            <person name="Treu L."/>
            <person name="Rodriguez-R L.M."/>
            <person name="Kovalovszki A."/>
            <person name="Ziels R.M."/>
            <person name="Maus I."/>
            <person name="Zhu X."/>
            <person name="Kougias P.G."/>
            <person name="Basile A."/>
            <person name="Luo G."/>
            <person name="Schluter A."/>
            <person name="Konstantinidis K.T."/>
            <person name="Angelidaki I."/>
        </authorList>
    </citation>
    <scope>NUCLEOTIDE SEQUENCE [LARGE SCALE GENOMIC DNA]</scope>
    <source>
        <strain evidence="4">AS27yjCOA_65</strain>
    </source>
</reference>
<dbReference type="NCBIfam" id="TIGR04181">
    <property type="entry name" value="NHT_00031"/>
    <property type="match status" value="1"/>
</dbReference>
<dbReference type="Gene3D" id="3.40.640.10">
    <property type="entry name" value="Type I PLP-dependent aspartate aminotransferase-like (Major domain)"/>
    <property type="match status" value="1"/>
</dbReference>
<feature type="active site" description="Proton acceptor" evidence="1">
    <location>
        <position position="196"/>
    </location>
</feature>